<dbReference type="SUPFAM" id="SSF53927">
    <property type="entry name" value="Cytidine deaminase-like"/>
    <property type="match status" value="1"/>
</dbReference>
<dbReference type="PANTHER" id="PTHR11079">
    <property type="entry name" value="CYTOSINE DEAMINASE FAMILY MEMBER"/>
    <property type="match status" value="1"/>
</dbReference>
<protein>
    <submittedName>
        <fullName evidence="2">Nucleoside deaminase</fullName>
    </submittedName>
</protein>
<dbReference type="InterPro" id="IPR002125">
    <property type="entry name" value="CMP_dCMP_dom"/>
</dbReference>
<evidence type="ECO:0000313" key="2">
    <source>
        <dbReference type="EMBL" id="UYG53322.1"/>
    </source>
</evidence>
<dbReference type="Pfam" id="PF00383">
    <property type="entry name" value="dCMP_cyt_deam_1"/>
    <property type="match status" value="1"/>
</dbReference>
<reference evidence="2" key="1">
    <citation type="submission" date="2022-09" db="EMBL/GenBank/DDBJ databases">
        <title>The complete genome of Acidovorax sp. 5MLIR.</title>
        <authorList>
            <person name="Liu L."/>
            <person name="Yue J."/>
            <person name="Yang F."/>
            <person name="Yuan J."/>
            <person name="Li L."/>
        </authorList>
    </citation>
    <scope>NUCLEOTIDE SEQUENCE</scope>
    <source>
        <strain evidence="2">5MLIR</strain>
    </source>
</reference>
<dbReference type="PANTHER" id="PTHR11079:SF202">
    <property type="entry name" value="TRNA-SPECIFIC ADENOSINE DEAMINASE"/>
    <property type="match status" value="1"/>
</dbReference>
<evidence type="ECO:0000313" key="3">
    <source>
        <dbReference type="Proteomes" id="UP001162800"/>
    </source>
</evidence>
<sequence length="174" mass="18494">MPSHGPHSGAPLPAPALQARDTDWLRLAIQWAATARARGNRPFGAVIVSSDGLLLAEAYCNTSESGDCTGHPEINALRQLRTPAQLECLPHATLYTSAEPCMMCAGAILCSGIRRVVFGISNDRLRQLCGQRIDAFRSSVAAVELLALAPQPIACVGPLLTDEALEAHAGYWGH</sequence>
<accession>A0ABY6GDY9</accession>
<gene>
    <name evidence="2" type="ORF">M9799_12360</name>
</gene>
<dbReference type="EMBL" id="CP106881">
    <property type="protein sequence ID" value="UYG53322.1"/>
    <property type="molecule type" value="Genomic_DNA"/>
</dbReference>
<feature type="domain" description="CMP/dCMP-type deaminase" evidence="1">
    <location>
        <begin position="19"/>
        <end position="132"/>
    </location>
</feature>
<dbReference type="Gene3D" id="3.40.140.10">
    <property type="entry name" value="Cytidine Deaminase, domain 2"/>
    <property type="match status" value="1"/>
</dbReference>
<proteinExistence type="predicted"/>
<name>A0ABY6GDY9_9BURK</name>
<evidence type="ECO:0000259" key="1">
    <source>
        <dbReference type="PROSITE" id="PS51747"/>
    </source>
</evidence>
<dbReference type="CDD" id="cd01285">
    <property type="entry name" value="nucleoside_deaminase"/>
    <property type="match status" value="1"/>
</dbReference>
<dbReference type="Proteomes" id="UP001162800">
    <property type="component" value="Chromosome"/>
</dbReference>
<keyword evidence="3" id="KW-1185">Reference proteome</keyword>
<dbReference type="PROSITE" id="PS51747">
    <property type="entry name" value="CYT_DCMP_DEAMINASES_2"/>
    <property type="match status" value="1"/>
</dbReference>
<dbReference type="InterPro" id="IPR016193">
    <property type="entry name" value="Cytidine_deaminase-like"/>
</dbReference>
<organism evidence="2 3">
    <name type="scientific">Comamonas endophytica</name>
    <dbReference type="NCBI Taxonomy" id="2949090"/>
    <lineage>
        <taxon>Bacteria</taxon>
        <taxon>Pseudomonadati</taxon>
        <taxon>Pseudomonadota</taxon>
        <taxon>Betaproteobacteria</taxon>
        <taxon>Burkholderiales</taxon>
        <taxon>Comamonadaceae</taxon>
        <taxon>Comamonas</taxon>
    </lineage>
</organism>